<dbReference type="EMBL" id="NGLE02000001">
    <property type="protein sequence ID" value="MEI5995280.1"/>
    <property type="molecule type" value="Genomic_DNA"/>
</dbReference>
<evidence type="ECO:0000313" key="3">
    <source>
        <dbReference type="Proteomes" id="UP000195139"/>
    </source>
</evidence>
<dbReference type="Proteomes" id="UP000195139">
    <property type="component" value="Unassembled WGS sequence"/>
</dbReference>
<feature type="domain" description="KAP NTPase" evidence="1">
    <location>
        <begin position="3"/>
        <end position="176"/>
    </location>
</feature>
<dbReference type="SUPFAM" id="SSF52540">
    <property type="entry name" value="P-loop containing nucleoside triphosphate hydrolases"/>
    <property type="match status" value="1"/>
</dbReference>
<dbReference type="Gene3D" id="3.40.50.300">
    <property type="entry name" value="P-loop containing nucleotide triphosphate hydrolases"/>
    <property type="match status" value="1"/>
</dbReference>
<comment type="caution">
    <text evidence="2">The sequence shown here is derived from an EMBL/GenBank/DDBJ whole genome shotgun (WGS) entry which is preliminary data.</text>
</comment>
<dbReference type="InterPro" id="IPR027417">
    <property type="entry name" value="P-loop_NTPase"/>
</dbReference>
<name>A0ABU8IIM8_9ENTE</name>
<proteinExistence type="predicted"/>
<sequence>MNNLTQVLDTYLQSEEAYALQIDGKWGVGKTYYVKNNVIGKLKKEGNYPVYFSVYGYTNLDNLKRELFYQIISVLGSNKNILASINKLNKKFKKFYNVLDASKLKSIGLIGDWILESYNNAKLDASVSNHEIVIFIDDLERLSKEIDLKDLLGFILNDLLEKMKCKVIILSNNSEIPDPDFKKIKEKVISRTVKFKYDMPTIEDMILKTSRNAFIRKFSSWIRGVLESQQAMNKKNGLNMRTLFSTIENFDFVESKLLENIDSLESDELKIKIKKSIFLNVFVITSEYKLGNLDENSFKLLSGLTNTRYFSYYLDKGETKTIKERVIDQYHNQCKEFDDHIFYSTNINSFILFGYIDQNNYVKTWKDAFLPKSREIDNLDQLKAFRRCTDDELKVIQENILRDVENDKFDFKELIIVYGRLNQFEKMDLMFLDSNYSEIIESKLKELYYLNGKDEEIDLIDNFFMSGFDNIEREKPKLYEAFKQIDNKITEDKMKDFLDSLFTQNYEVLRSMKQSGFLLNSNILKLC</sequence>
<evidence type="ECO:0000313" key="2">
    <source>
        <dbReference type="EMBL" id="MEI5995280.1"/>
    </source>
</evidence>
<protein>
    <recommendedName>
        <fullName evidence="1">KAP NTPase domain-containing protein</fullName>
    </recommendedName>
</protein>
<gene>
    <name evidence="2" type="ORF">A5880_002870</name>
</gene>
<dbReference type="RefSeq" id="WP_336577199.1">
    <property type="nucleotide sequence ID" value="NZ_NGLE02000001.1"/>
</dbReference>
<dbReference type="InterPro" id="IPR011646">
    <property type="entry name" value="KAP_P-loop"/>
</dbReference>
<reference evidence="2" key="1">
    <citation type="submission" date="2018-07" db="EMBL/GenBank/DDBJ databases">
        <title>The Genome Sequence of Enterococcus sp. DIV0659b.</title>
        <authorList>
            <consortium name="The Broad Institute Genomics Platform"/>
            <consortium name="The Broad Institute Genomic Center for Infectious Diseases"/>
            <person name="Earl A."/>
            <person name="Manson A."/>
            <person name="Schwartman J."/>
            <person name="Gilmore M."/>
            <person name="Abouelleil A."/>
            <person name="Cao P."/>
            <person name="Chapman S."/>
            <person name="Cusick C."/>
            <person name="Shea T."/>
            <person name="Young S."/>
            <person name="Neafsey D."/>
            <person name="Nusbaum C."/>
            <person name="Birren B."/>
        </authorList>
    </citation>
    <scope>NUCLEOTIDE SEQUENCE [LARGE SCALE GENOMIC DNA]</scope>
    <source>
        <strain evidence="2">4G2_DIV0659</strain>
    </source>
</reference>
<keyword evidence="3" id="KW-1185">Reference proteome</keyword>
<accession>A0ABU8IIM8</accession>
<organism evidence="2 3">
    <name type="scientific">Candidatus Enterococcus mansonii</name>
    <dbReference type="NCBI Taxonomy" id="1834181"/>
    <lineage>
        <taxon>Bacteria</taxon>
        <taxon>Bacillati</taxon>
        <taxon>Bacillota</taxon>
        <taxon>Bacilli</taxon>
        <taxon>Lactobacillales</taxon>
        <taxon>Enterococcaceae</taxon>
        <taxon>Enterococcus</taxon>
    </lineage>
</organism>
<evidence type="ECO:0000259" key="1">
    <source>
        <dbReference type="Pfam" id="PF07693"/>
    </source>
</evidence>
<dbReference type="Pfam" id="PF07693">
    <property type="entry name" value="KAP_NTPase"/>
    <property type="match status" value="1"/>
</dbReference>